<dbReference type="InterPro" id="IPR051481">
    <property type="entry name" value="BTB-POZ/Galectin-3-binding"/>
</dbReference>
<dbReference type="Pfam" id="PF00651">
    <property type="entry name" value="BTB"/>
    <property type="match status" value="1"/>
</dbReference>
<evidence type="ECO:0000313" key="2">
    <source>
        <dbReference type="Proteomes" id="UP000492821"/>
    </source>
</evidence>
<dbReference type="WBParaSite" id="Pan_g3314.t1">
    <property type="protein sequence ID" value="Pan_g3314.t1"/>
    <property type="gene ID" value="Pan_g3314"/>
</dbReference>
<dbReference type="Pfam" id="PF07707">
    <property type="entry name" value="BACK"/>
    <property type="match status" value="1"/>
</dbReference>
<dbReference type="PANTHER" id="PTHR24410">
    <property type="entry name" value="HL07962P-RELATED"/>
    <property type="match status" value="1"/>
</dbReference>
<dbReference type="InterPro" id="IPR011705">
    <property type="entry name" value="BACK"/>
</dbReference>
<reference evidence="2" key="1">
    <citation type="journal article" date="2013" name="Genetics">
        <title>The draft genome and transcriptome of Panagrellus redivivus are shaped by the harsh demands of a free-living lifestyle.</title>
        <authorList>
            <person name="Srinivasan J."/>
            <person name="Dillman A.R."/>
            <person name="Macchietto M.G."/>
            <person name="Heikkinen L."/>
            <person name="Lakso M."/>
            <person name="Fracchia K.M."/>
            <person name="Antoshechkin I."/>
            <person name="Mortazavi A."/>
            <person name="Wong G."/>
            <person name="Sternberg P.W."/>
        </authorList>
    </citation>
    <scope>NUCLEOTIDE SEQUENCE [LARGE SCALE GENOMIC DNA]</scope>
    <source>
        <strain evidence="2">MT8872</strain>
    </source>
</reference>
<dbReference type="Gene3D" id="3.30.710.10">
    <property type="entry name" value="Potassium Channel Kv1.1, Chain A"/>
    <property type="match status" value="1"/>
</dbReference>
<keyword evidence="2" id="KW-1185">Reference proteome</keyword>
<proteinExistence type="predicted"/>
<feature type="domain" description="BTB" evidence="1">
    <location>
        <begin position="30"/>
        <end position="98"/>
    </location>
</feature>
<accession>A0A7E4ZYM3</accession>
<sequence length="358" mass="40511">MRTEVAGVRQPKASNLADAFRSLCLSEKLSDITFVVDGKKIPAHKIVLASRSSVFEKIISDCASIPHPQIKIVEPVTTAELFTDFLTLFYENPVMLDVDKTIGILHLAQFYDMVEIVHTCTDFLAKNVTPENALYIGEAIYRYADELWDFFEGYITENSGAVLQSQLLPQIGACFLAKVLTFDLLLPEHEIFELLLPWFDAHTDEAERQTVLKKISFPTMSTYFLATTVYPKKLLTDKQYLTALHASASFQVDAQSEFPIRKQREKVLFRHIDGYHTVVDGDSRLCDAFDENPQLARGAWTVNIEFPKSKLIVGRFESNTWFESCVYARPCPDGILFEVRKAAASSDSVLIAKFHDCE</sequence>
<dbReference type="SUPFAM" id="SSF54695">
    <property type="entry name" value="POZ domain"/>
    <property type="match status" value="1"/>
</dbReference>
<dbReference type="Proteomes" id="UP000492821">
    <property type="component" value="Unassembled WGS sequence"/>
</dbReference>
<dbReference type="SMART" id="SM00225">
    <property type="entry name" value="BTB"/>
    <property type="match status" value="1"/>
</dbReference>
<dbReference type="InterPro" id="IPR000210">
    <property type="entry name" value="BTB/POZ_dom"/>
</dbReference>
<dbReference type="PANTHER" id="PTHR24410:SF23">
    <property type="entry name" value="BTB DOMAIN-CONTAINING PROTEIN-RELATED"/>
    <property type="match status" value="1"/>
</dbReference>
<reference evidence="3" key="2">
    <citation type="submission" date="2020-10" db="UniProtKB">
        <authorList>
            <consortium name="WormBaseParasite"/>
        </authorList>
    </citation>
    <scope>IDENTIFICATION</scope>
</reference>
<organism evidence="2 3">
    <name type="scientific">Panagrellus redivivus</name>
    <name type="common">Microworm</name>
    <dbReference type="NCBI Taxonomy" id="6233"/>
    <lineage>
        <taxon>Eukaryota</taxon>
        <taxon>Metazoa</taxon>
        <taxon>Ecdysozoa</taxon>
        <taxon>Nematoda</taxon>
        <taxon>Chromadorea</taxon>
        <taxon>Rhabditida</taxon>
        <taxon>Tylenchina</taxon>
        <taxon>Panagrolaimomorpha</taxon>
        <taxon>Panagrolaimoidea</taxon>
        <taxon>Panagrolaimidae</taxon>
        <taxon>Panagrellus</taxon>
    </lineage>
</organism>
<evidence type="ECO:0000259" key="1">
    <source>
        <dbReference type="PROSITE" id="PS50097"/>
    </source>
</evidence>
<dbReference type="InterPro" id="IPR011333">
    <property type="entry name" value="SKP1/BTB/POZ_sf"/>
</dbReference>
<name>A0A7E4ZYM3_PANRE</name>
<protein>
    <submittedName>
        <fullName evidence="3">BTB domain-containing protein</fullName>
    </submittedName>
</protein>
<dbReference type="Gene3D" id="1.25.40.420">
    <property type="match status" value="1"/>
</dbReference>
<dbReference type="PROSITE" id="PS50097">
    <property type="entry name" value="BTB"/>
    <property type="match status" value="1"/>
</dbReference>
<evidence type="ECO:0000313" key="3">
    <source>
        <dbReference type="WBParaSite" id="Pan_g3314.t1"/>
    </source>
</evidence>
<dbReference type="AlphaFoldDB" id="A0A7E4ZYM3"/>